<keyword evidence="1" id="KW-0175">Coiled coil</keyword>
<comment type="caution">
    <text evidence="3">The sequence shown here is derived from an EMBL/GenBank/DDBJ whole genome shotgun (WGS) entry which is preliminary data.</text>
</comment>
<feature type="compositionally biased region" description="Basic residues" evidence="2">
    <location>
        <begin position="46"/>
        <end position="56"/>
    </location>
</feature>
<protein>
    <submittedName>
        <fullName evidence="3">Uncharacterized protein</fullName>
    </submittedName>
</protein>
<feature type="compositionally biased region" description="Acidic residues" evidence="2">
    <location>
        <begin position="68"/>
        <end position="77"/>
    </location>
</feature>
<keyword evidence="4" id="KW-1185">Reference proteome</keyword>
<dbReference type="Gene3D" id="3.30.70.1820">
    <property type="entry name" value="L1 transposable element, RRM domain"/>
    <property type="match status" value="1"/>
</dbReference>
<dbReference type="EMBL" id="JAIWYP010000007">
    <property type="protein sequence ID" value="KAH3792779.1"/>
    <property type="molecule type" value="Genomic_DNA"/>
</dbReference>
<feature type="compositionally biased region" description="Polar residues" evidence="2">
    <location>
        <begin position="1"/>
        <end position="13"/>
    </location>
</feature>
<evidence type="ECO:0000256" key="2">
    <source>
        <dbReference type="SAM" id="MobiDB-lite"/>
    </source>
</evidence>
<feature type="coiled-coil region" evidence="1">
    <location>
        <begin position="133"/>
        <end position="174"/>
    </location>
</feature>
<organism evidence="3 4">
    <name type="scientific">Dreissena polymorpha</name>
    <name type="common">Zebra mussel</name>
    <name type="synonym">Mytilus polymorpha</name>
    <dbReference type="NCBI Taxonomy" id="45954"/>
    <lineage>
        <taxon>Eukaryota</taxon>
        <taxon>Metazoa</taxon>
        <taxon>Spiralia</taxon>
        <taxon>Lophotrochozoa</taxon>
        <taxon>Mollusca</taxon>
        <taxon>Bivalvia</taxon>
        <taxon>Autobranchia</taxon>
        <taxon>Heteroconchia</taxon>
        <taxon>Euheterodonta</taxon>
        <taxon>Imparidentia</taxon>
        <taxon>Neoheterodontei</taxon>
        <taxon>Myida</taxon>
        <taxon>Dreissenoidea</taxon>
        <taxon>Dreissenidae</taxon>
        <taxon>Dreissena</taxon>
    </lineage>
</organism>
<name>A0A9D4F7L3_DREPO</name>
<dbReference type="Proteomes" id="UP000828390">
    <property type="component" value="Unassembled WGS sequence"/>
</dbReference>
<sequence length="332" mass="39089">MANVEQPVNQLDSTEIEDANKKRKAASVSSVSEADTSVVVGETKQKNSKQRRKKSKINPVKEVKDTSEQSDTEVEDESNWMRKELAEINKKLSNMLTKNDSGLKIMMRELIKEMKDELLKSVMHKIETLEGTIFEKQQVNDKLANDVKRLEEKLNNEKEEKQQLKMEMTKQQSIHDEKLNELKQYSRRNNIRLSGCVDKERETAEESVNIVLKTLNAKMPTIKLVKEDIDIAHRVGKFEQNKHRQIIVKLQSRMKKTQIMREKKNLKGEKLYINEDLTRLNQEVFRSVRLKRKDLIQSTLTNEGSIKYRDYHDHVHTLHFSNFKYWLELPWP</sequence>
<gene>
    <name evidence="3" type="ORF">DPMN_146278</name>
</gene>
<feature type="region of interest" description="Disordered" evidence="2">
    <location>
        <begin position="1"/>
        <end position="77"/>
    </location>
</feature>
<evidence type="ECO:0000256" key="1">
    <source>
        <dbReference type="SAM" id="Coils"/>
    </source>
</evidence>
<evidence type="ECO:0000313" key="4">
    <source>
        <dbReference type="Proteomes" id="UP000828390"/>
    </source>
</evidence>
<feature type="compositionally biased region" description="Low complexity" evidence="2">
    <location>
        <begin position="26"/>
        <end position="40"/>
    </location>
</feature>
<evidence type="ECO:0000313" key="3">
    <source>
        <dbReference type="EMBL" id="KAH3792779.1"/>
    </source>
</evidence>
<accession>A0A9D4F7L3</accession>
<reference evidence="3" key="2">
    <citation type="submission" date="2020-11" db="EMBL/GenBank/DDBJ databases">
        <authorList>
            <person name="McCartney M.A."/>
            <person name="Auch B."/>
            <person name="Kono T."/>
            <person name="Mallez S."/>
            <person name="Becker A."/>
            <person name="Gohl D.M."/>
            <person name="Silverstein K.A.T."/>
            <person name="Koren S."/>
            <person name="Bechman K.B."/>
            <person name="Herman A."/>
            <person name="Abrahante J.E."/>
            <person name="Garbe J."/>
        </authorList>
    </citation>
    <scope>NUCLEOTIDE SEQUENCE</scope>
    <source>
        <strain evidence="3">Duluth1</strain>
        <tissue evidence="3">Whole animal</tissue>
    </source>
</reference>
<reference evidence="3" key="1">
    <citation type="journal article" date="2019" name="bioRxiv">
        <title>The Genome of the Zebra Mussel, Dreissena polymorpha: A Resource for Invasive Species Research.</title>
        <authorList>
            <person name="McCartney M.A."/>
            <person name="Auch B."/>
            <person name="Kono T."/>
            <person name="Mallez S."/>
            <person name="Zhang Y."/>
            <person name="Obille A."/>
            <person name="Becker A."/>
            <person name="Abrahante J.E."/>
            <person name="Garbe J."/>
            <person name="Badalamenti J.P."/>
            <person name="Herman A."/>
            <person name="Mangelson H."/>
            <person name="Liachko I."/>
            <person name="Sullivan S."/>
            <person name="Sone E.D."/>
            <person name="Koren S."/>
            <person name="Silverstein K.A.T."/>
            <person name="Beckman K.B."/>
            <person name="Gohl D.M."/>
        </authorList>
    </citation>
    <scope>NUCLEOTIDE SEQUENCE</scope>
    <source>
        <strain evidence="3">Duluth1</strain>
        <tissue evidence="3">Whole animal</tissue>
    </source>
</reference>
<proteinExistence type="predicted"/>
<dbReference type="AlphaFoldDB" id="A0A9D4F7L3"/>